<dbReference type="EMBL" id="JABENB010000001">
    <property type="protein sequence ID" value="NNG39198.1"/>
    <property type="molecule type" value="Genomic_DNA"/>
</dbReference>
<dbReference type="SUPFAM" id="SSF55811">
    <property type="entry name" value="Nudix"/>
    <property type="match status" value="1"/>
</dbReference>
<evidence type="ECO:0000256" key="1">
    <source>
        <dbReference type="ARBA" id="ARBA00005582"/>
    </source>
</evidence>
<reference evidence="3 4" key="1">
    <citation type="submission" date="2020-05" db="EMBL/GenBank/DDBJ databases">
        <title>Flexivirga sp. ID2601S isolated from air conditioner.</title>
        <authorList>
            <person name="Kim D.H."/>
        </authorList>
    </citation>
    <scope>NUCLEOTIDE SEQUENCE [LARGE SCALE GENOMIC DNA]</scope>
    <source>
        <strain evidence="3 4">ID2601S</strain>
    </source>
</reference>
<dbReference type="Proteomes" id="UP000557772">
    <property type="component" value="Unassembled WGS sequence"/>
</dbReference>
<comment type="similarity">
    <text evidence="1">Belongs to the Nudix hydrolase family.</text>
</comment>
<dbReference type="RefSeq" id="WP_171153736.1">
    <property type="nucleotide sequence ID" value="NZ_JABENB010000001.1"/>
</dbReference>
<dbReference type="CDD" id="cd03674">
    <property type="entry name" value="NUDIX_Hydrolase"/>
    <property type="match status" value="1"/>
</dbReference>
<dbReference type="InterPro" id="IPR015797">
    <property type="entry name" value="NUDIX_hydrolase-like_dom_sf"/>
</dbReference>
<dbReference type="AlphaFoldDB" id="A0A849AIX2"/>
<evidence type="ECO:0000259" key="2">
    <source>
        <dbReference type="PROSITE" id="PS51462"/>
    </source>
</evidence>
<proteinExistence type="inferred from homology"/>
<organism evidence="3 4">
    <name type="scientific">Flexivirga aerilata</name>
    <dbReference type="NCBI Taxonomy" id="1656889"/>
    <lineage>
        <taxon>Bacteria</taxon>
        <taxon>Bacillati</taxon>
        <taxon>Actinomycetota</taxon>
        <taxon>Actinomycetes</taxon>
        <taxon>Micrococcales</taxon>
        <taxon>Dermacoccaceae</taxon>
        <taxon>Flexivirga</taxon>
    </lineage>
</organism>
<gene>
    <name evidence="3" type="ORF">HJ588_07910</name>
</gene>
<keyword evidence="4" id="KW-1185">Reference proteome</keyword>
<dbReference type="Pfam" id="PF00293">
    <property type="entry name" value="NUDIX"/>
    <property type="match status" value="1"/>
</dbReference>
<evidence type="ECO:0000313" key="3">
    <source>
        <dbReference type="EMBL" id="NNG39198.1"/>
    </source>
</evidence>
<comment type="caution">
    <text evidence="3">The sequence shown here is derived from an EMBL/GenBank/DDBJ whole genome shotgun (WGS) entry which is preliminary data.</text>
</comment>
<accession>A0A849AIX2</accession>
<dbReference type="Gene3D" id="3.90.79.10">
    <property type="entry name" value="Nucleoside Triphosphate Pyrophosphohydrolase"/>
    <property type="match status" value="1"/>
</dbReference>
<evidence type="ECO:0000313" key="4">
    <source>
        <dbReference type="Proteomes" id="UP000557772"/>
    </source>
</evidence>
<dbReference type="InterPro" id="IPR000086">
    <property type="entry name" value="NUDIX_hydrolase_dom"/>
</dbReference>
<name>A0A849AIX2_9MICO</name>
<sequence>MSATGLAADARAVLTAAPPSPERDAFLAQLSSYGDAGLRREGPPEHFTASAVVFSADGSHVLLVLHKKARLWLQPGGHFEPGDATVVDAALREATEESGIAGLRAVPGALFLDRHTLAESFGRCRSHLDLRIAATAPPDAAIAVSDESDDVRWWPVDALPDDTDPGLAACIAALR</sequence>
<dbReference type="PANTHER" id="PTHR43736">
    <property type="entry name" value="ADP-RIBOSE PYROPHOSPHATASE"/>
    <property type="match status" value="1"/>
</dbReference>
<dbReference type="PANTHER" id="PTHR43736:SF1">
    <property type="entry name" value="DIHYDRONEOPTERIN TRIPHOSPHATE DIPHOSPHATASE"/>
    <property type="match status" value="1"/>
</dbReference>
<feature type="domain" description="Nudix hydrolase" evidence="2">
    <location>
        <begin position="44"/>
        <end position="175"/>
    </location>
</feature>
<dbReference type="PROSITE" id="PS51462">
    <property type="entry name" value="NUDIX"/>
    <property type="match status" value="1"/>
</dbReference>
<protein>
    <submittedName>
        <fullName evidence="3">NUDIX domain-containing protein</fullName>
    </submittedName>
</protein>